<gene>
    <name evidence="1" type="ORF">DICVIV_07099</name>
</gene>
<sequence length="73" mass="8582">MFTERMYRIDYCLNPSRDHRSVRTRSASTHPLSFIVVIDCFSRFVHTPAYKEVAKKIGLPQTFRFNDKLTPTS</sequence>
<accession>A0A0D8XSU7</accession>
<dbReference type="Proteomes" id="UP000053766">
    <property type="component" value="Unassembled WGS sequence"/>
</dbReference>
<reference evidence="2" key="2">
    <citation type="journal article" date="2016" name="Sci. Rep.">
        <title>Dictyocaulus viviparus genome, variome and transcriptome elucidate lungworm biology and support future intervention.</title>
        <authorList>
            <person name="McNulty S.N."/>
            <person name="Strube C."/>
            <person name="Rosa B.A."/>
            <person name="Martin J.C."/>
            <person name="Tyagi R."/>
            <person name="Choi Y.J."/>
            <person name="Wang Q."/>
            <person name="Hallsworth Pepin K."/>
            <person name="Zhang X."/>
            <person name="Ozersky P."/>
            <person name="Wilson R.K."/>
            <person name="Sternberg P.W."/>
            <person name="Gasser R.B."/>
            <person name="Mitreva M."/>
        </authorList>
    </citation>
    <scope>NUCLEOTIDE SEQUENCE [LARGE SCALE GENOMIC DNA]</scope>
    <source>
        <strain evidence="2">HannoverDv2000</strain>
    </source>
</reference>
<dbReference type="EMBL" id="KN716333">
    <property type="protein sequence ID" value="KJH46824.1"/>
    <property type="molecule type" value="Genomic_DNA"/>
</dbReference>
<keyword evidence="2" id="KW-1185">Reference proteome</keyword>
<proteinExistence type="predicted"/>
<name>A0A0D8XSU7_DICVI</name>
<reference evidence="1 2" key="1">
    <citation type="submission" date="2013-11" db="EMBL/GenBank/DDBJ databases">
        <title>Draft genome of the bovine lungworm Dictyocaulus viviparus.</title>
        <authorList>
            <person name="Mitreva M."/>
        </authorList>
    </citation>
    <scope>NUCLEOTIDE SEQUENCE [LARGE SCALE GENOMIC DNA]</scope>
    <source>
        <strain evidence="1 2">HannoverDv2000</strain>
    </source>
</reference>
<dbReference type="STRING" id="29172.A0A0D8XSU7"/>
<evidence type="ECO:0000313" key="1">
    <source>
        <dbReference type="EMBL" id="KJH46824.1"/>
    </source>
</evidence>
<dbReference type="AlphaFoldDB" id="A0A0D8XSU7"/>
<protein>
    <submittedName>
        <fullName evidence="1">Uncharacterized protein</fullName>
    </submittedName>
</protein>
<organism evidence="1 2">
    <name type="scientific">Dictyocaulus viviparus</name>
    <name type="common">Bovine lungworm</name>
    <dbReference type="NCBI Taxonomy" id="29172"/>
    <lineage>
        <taxon>Eukaryota</taxon>
        <taxon>Metazoa</taxon>
        <taxon>Ecdysozoa</taxon>
        <taxon>Nematoda</taxon>
        <taxon>Chromadorea</taxon>
        <taxon>Rhabditida</taxon>
        <taxon>Rhabditina</taxon>
        <taxon>Rhabditomorpha</taxon>
        <taxon>Strongyloidea</taxon>
        <taxon>Metastrongylidae</taxon>
        <taxon>Dictyocaulus</taxon>
    </lineage>
</organism>
<evidence type="ECO:0000313" key="2">
    <source>
        <dbReference type="Proteomes" id="UP000053766"/>
    </source>
</evidence>